<feature type="compositionally biased region" description="Low complexity" evidence="1">
    <location>
        <begin position="206"/>
        <end position="223"/>
    </location>
</feature>
<feature type="compositionally biased region" description="Low complexity" evidence="1">
    <location>
        <begin position="300"/>
        <end position="310"/>
    </location>
</feature>
<reference evidence="3" key="1">
    <citation type="submission" date="2020-02" db="EMBL/GenBank/DDBJ databases">
        <authorList>
            <person name="Palmer J.M."/>
        </authorList>
    </citation>
    <scope>NUCLEOTIDE SEQUENCE</scope>
    <source>
        <strain evidence="3">EPUS1.4</strain>
        <tissue evidence="3">Thallus</tissue>
    </source>
</reference>
<evidence type="ECO:0000313" key="3">
    <source>
        <dbReference type="EMBL" id="KAF7504945.1"/>
    </source>
</evidence>
<dbReference type="OrthoDB" id="4153178at2759"/>
<feature type="region of interest" description="Disordered" evidence="1">
    <location>
        <begin position="292"/>
        <end position="320"/>
    </location>
</feature>
<feature type="transmembrane region" description="Helical" evidence="2">
    <location>
        <begin position="737"/>
        <end position="756"/>
    </location>
</feature>
<feature type="compositionally biased region" description="Polar residues" evidence="1">
    <location>
        <begin position="1"/>
        <end position="10"/>
    </location>
</feature>
<keyword evidence="2" id="KW-0472">Membrane</keyword>
<keyword evidence="2" id="KW-0812">Transmembrane</keyword>
<feature type="region of interest" description="Disordered" evidence="1">
    <location>
        <begin position="351"/>
        <end position="381"/>
    </location>
</feature>
<feature type="compositionally biased region" description="Pro residues" evidence="1">
    <location>
        <begin position="196"/>
        <end position="205"/>
    </location>
</feature>
<name>A0A8H7A984_9EURO</name>
<evidence type="ECO:0008006" key="5">
    <source>
        <dbReference type="Google" id="ProtNLM"/>
    </source>
</evidence>
<feature type="region of interest" description="Disordered" evidence="1">
    <location>
        <begin position="169"/>
        <end position="251"/>
    </location>
</feature>
<accession>A0A8H7A984</accession>
<organism evidence="3 4">
    <name type="scientific">Endocarpon pusillum</name>
    <dbReference type="NCBI Taxonomy" id="364733"/>
    <lineage>
        <taxon>Eukaryota</taxon>
        <taxon>Fungi</taxon>
        <taxon>Dikarya</taxon>
        <taxon>Ascomycota</taxon>
        <taxon>Pezizomycotina</taxon>
        <taxon>Eurotiomycetes</taxon>
        <taxon>Chaetothyriomycetidae</taxon>
        <taxon>Verrucariales</taxon>
        <taxon>Verrucariaceae</taxon>
        <taxon>Endocarpon</taxon>
    </lineage>
</organism>
<gene>
    <name evidence="3" type="ORF">GJ744_001592</name>
</gene>
<feature type="compositionally biased region" description="Polar residues" evidence="1">
    <location>
        <begin position="224"/>
        <end position="251"/>
    </location>
</feature>
<feature type="compositionally biased region" description="Polar residues" evidence="1">
    <location>
        <begin position="311"/>
        <end position="320"/>
    </location>
</feature>
<comment type="caution">
    <text evidence="3">The sequence shown here is derived from an EMBL/GenBank/DDBJ whole genome shotgun (WGS) entry which is preliminary data.</text>
</comment>
<sequence>MGPGPSSTQRSPKRSPKRKILQERSQSQTNQIPQRIPNDGVKPVIPSSTPYPTKPAHVLLPSSIKSRDGRSDISGASFAARIAKGKEKAHPGASQIHLGVPSTSNPNALRIKRSVSELRDLYENNPGSPPSTSHSALSSTPSSLISSPALRGHFLGERLSNHGKFLASELEEVSSLPSPQHPSCSIKKINSEASLPPSPPSPPPQSTLSEGSLEVSSSVAEGLPTTSSSPNLITPGSSSSAPDEASALSSSPNFISLGHSSSQDLNSQAHVLSLTIAPLILSSNPTSNSVLPFNSKAIPSEHSSSPRSEPAATSSSPNVIALGSSSPNYVITKYDDSPEASVDSLRTVKKRRNEVVHEQPSTSTFSTRSEQFSSSPPEPRRFVASAPTLDSPLASGCHLESSILSENSGSRAHAELQAALESSPAPEIQYPVVLAPRRSTWEDLLVQKRAPRFACEDDPPARWNPHLSTVLSEWSEENQLGSFHTVGTDDSSDTHSIPEMPRAAYTRDRMINNSTTSILHDADRREATDTISDLRVPQLHSKTSGFLSVLSGSSRSNSMRSIILRRTTSSGSLHSVVRFPAWARRYYSRGPSDSFYSLPLDTSSSNLCQASLPSTALNPPTLPPPSHNLFRPRTRGGKNARESHMLPGIGPLVSNPSQHRLSSLALHPADPRSHWAGAEQSALEDELNHRPLVGSRFANQWSPHLFPDNRASGRNRWLAPSINENDAPIFTLRNAHMLGFMLGFVFPISWFIAAFLPLPARPVMREVVQDSEVGGLTLQEQLDCQTTIREEIRYTNLRWWRNLNRFMSIVGLVVIAIIITLAVIGTRRGFSPR</sequence>
<keyword evidence="2" id="KW-1133">Transmembrane helix</keyword>
<feature type="region of interest" description="Disordered" evidence="1">
    <location>
        <begin position="1"/>
        <end position="148"/>
    </location>
</feature>
<proteinExistence type="predicted"/>
<feature type="transmembrane region" description="Helical" evidence="2">
    <location>
        <begin position="806"/>
        <end position="825"/>
    </location>
</feature>
<feature type="compositionally biased region" description="Polar residues" evidence="1">
    <location>
        <begin position="359"/>
        <end position="375"/>
    </location>
</feature>
<evidence type="ECO:0000256" key="1">
    <source>
        <dbReference type="SAM" id="MobiDB-lite"/>
    </source>
</evidence>
<keyword evidence="4" id="KW-1185">Reference proteome</keyword>
<dbReference type="EMBL" id="JAACFV010000123">
    <property type="protein sequence ID" value="KAF7504945.1"/>
    <property type="molecule type" value="Genomic_DNA"/>
</dbReference>
<evidence type="ECO:0000313" key="4">
    <source>
        <dbReference type="Proteomes" id="UP000606974"/>
    </source>
</evidence>
<feature type="compositionally biased region" description="Low complexity" evidence="1">
    <location>
        <begin position="130"/>
        <end position="148"/>
    </location>
</feature>
<feature type="compositionally biased region" description="Polar residues" evidence="1">
    <location>
        <begin position="23"/>
        <end position="33"/>
    </location>
</feature>
<dbReference type="AlphaFoldDB" id="A0A8H7A984"/>
<dbReference type="Proteomes" id="UP000606974">
    <property type="component" value="Unassembled WGS sequence"/>
</dbReference>
<evidence type="ECO:0000256" key="2">
    <source>
        <dbReference type="SAM" id="Phobius"/>
    </source>
</evidence>
<protein>
    <recommendedName>
        <fullName evidence="5">Serine-rich protein</fullName>
    </recommendedName>
</protein>